<accession>A0A323V1E5</accession>
<protein>
    <submittedName>
        <fullName evidence="2">Uncharacterized protein</fullName>
    </submittedName>
</protein>
<dbReference type="RefSeq" id="WP_110783970.1">
    <property type="nucleotide sequence ID" value="NZ_QKQS01000001.1"/>
</dbReference>
<comment type="caution">
    <text evidence="2">The sequence shown here is derived from an EMBL/GenBank/DDBJ whole genome shotgun (WGS) entry which is preliminary data.</text>
</comment>
<evidence type="ECO:0000256" key="1">
    <source>
        <dbReference type="SAM" id="MobiDB-lite"/>
    </source>
</evidence>
<feature type="region of interest" description="Disordered" evidence="1">
    <location>
        <begin position="1"/>
        <end position="23"/>
    </location>
</feature>
<gene>
    <name evidence="2" type="ORF">DNX69_00590</name>
</gene>
<sequence>MAKQPLPAKPEPEATVETPAVKIETPEVKIEEGTADAAALNVIAEPKKVSTDTFGNQIEER</sequence>
<dbReference type="AlphaFoldDB" id="A0A323V1E5"/>
<proteinExistence type="predicted"/>
<evidence type="ECO:0000313" key="3">
    <source>
        <dbReference type="Proteomes" id="UP000248134"/>
    </source>
</evidence>
<reference evidence="2 3" key="1">
    <citation type="submission" date="2018-06" db="EMBL/GenBank/DDBJ databases">
        <title>Draft Whole-Genome Sequence of the purple photosynthetic bacterium Rhodospeudomonas palustris XCP.</title>
        <authorList>
            <person name="Rayyan A."/>
            <person name="Meyer T.E."/>
            <person name="Kyndt J.A."/>
        </authorList>
    </citation>
    <scope>NUCLEOTIDE SEQUENCE [LARGE SCALE GENOMIC DNA]</scope>
    <source>
        <strain evidence="2 3">XCP</strain>
    </source>
</reference>
<evidence type="ECO:0000313" key="2">
    <source>
        <dbReference type="EMBL" id="PZA13958.1"/>
    </source>
</evidence>
<name>A0A323V1E5_RHOPL</name>
<organism evidence="2 3">
    <name type="scientific">Rhodopseudomonas palustris</name>
    <dbReference type="NCBI Taxonomy" id="1076"/>
    <lineage>
        <taxon>Bacteria</taxon>
        <taxon>Pseudomonadati</taxon>
        <taxon>Pseudomonadota</taxon>
        <taxon>Alphaproteobacteria</taxon>
        <taxon>Hyphomicrobiales</taxon>
        <taxon>Nitrobacteraceae</taxon>
        <taxon>Rhodopseudomonas</taxon>
    </lineage>
</organism>
<dbReference type="Proteomes" id="UP000248134">
    <property type="component" value="Unassembled WGS sequence"/>
</dbReference>
<dbReference type="EMBL" id="QKQS01000001">
    <property type="protein sequence ID" value="PZA13958.1"/>
    <property type="molecule type" value="Genomic_DNA"/>
</dbReference>